<keyword evidence="3" id="KW-1185">Reference proteome</keyword>
<evidence type="ECO:0000256" key="1">
    <source>
        <dbReference type="SAM" id="Phobius"/>
    </source>
</evidence>
<sequence>MEGRISCFLGIVHITIGPTNLLHARIIIQPLVSGPVPEKFFLLGFRSIWFLLHFICFQLRIDLGFVFFEEYTTFIE</sequence>
<evidence type="ECO:0000313" key="3">
    <source>
        <dbReference type="Proteomes" id="UP000235023"/>
    </source>
</evidence>
<name>A0A2J5HKZ4_9EURO</name>
<protein>
    <submittedName>
        <fullName evidence="2">Uncharacterized protein</fullName>
    </submittedName>
</protein>
<keyword evidence="1" id="KW-0812">Transmembrane</keyword>
<keyword evidence="1" id="KW-1133">Transmembrane helix</keyword>
<accession>A0A2J5HKZ4</accession>
<dbReference type="AlphaFoldDB" id="A0A2J5HKZ4"/>
<gene>
    <name evidence="2" type="ORF">BDW42DRAFT_176200</name>
</gene>
<evidence type="ECO:0000313" key="2">
    <source>
        <dbReference type="EMBL" id="PLN77818.1"/>
    </source>
</evidence>
<organism evidence="2 3">
    <name type="scientific">Aspergillus taichungensis</name>
    <dbReference type="NCBI Taxonomy" id="482145"/>
    <lineage>
        <taxon>Eukaryota</taxon>
        <taxon>Fungi</taxon>
        <taxon>Dikarya</taxon>
        <taxon>Ascomycota</taxon>
        <taxon>Pezizomycotina</taxon>
        <taxon>Eurotiomycetes</taxon>
        <taxon>Eurotiomycetidae</taxon>
        <taxon>Eurotiales</taxon>
        <taxon>Aspergillaceae</taxon>
        <taxon>Aspergillus</taxon>
        <taxon>Aspergillus subgen. Circumdati</taxon>
    </lineage>
</organism>
<dbReference type="EMBL" id="KZ559588">
    <property type="protein sequence ID" value="PLN77818.1"/>
    <property type="molecule type" value="Genomic_DNA"/>
</dbReference>
<feature type="transmembrane region" description="Helical" evidence="1">
    <location>
        <begin position="48"/>
        <end position="68"/>
    </location>
</feature>
<proteinExistence type="predicted"/>
<reference evidence="3" key="1">
    <citation type="submission" date="2017-12" db="EMBL/GenBank/DDBJ databases">
        <authorList>
            <consortium name="DOE Joint Genome Institute"/>
            <person name="Mondo S.J."/>
            <person name="Kjaerbolling I."/>
            <person name="Vesth T.C."/>
            <person name="Frisvad J.C."/>
            <person name="Nybo J.L."/>
            <person name="Theobald S."/>
            <person name="Kuo A."/>
            <person name="Bowyer P."/>
            <person name="Matsuda Y."/>
            <person name="Lyhne E.K."/>
            <person name="Kogle M.E."/>
            <person name="Clum A."/>
            <person name="Lipzen A."/>
            <person name="Salamov A."/>
            <person name="Ngan C.Y."/>
            <person name="Daum C."/>
            <person name="Chiniquy J."/>
            <person name="Barry K."/>
            <person name="LaButti K."/>
            <person name="Haridas S."/>
            <person name="Simmons B.A."/>
            <person name="Magnuson J.K."/>
            <person name="Mortensen U.H."/>
            <person name="Larsen T.O."/>
            <person name="Grigoriev I.V."/>
            <person name="Baker S.E."/>
            <person name="Andersen M.R."/>
            <person name="Nordberg H.P."/>
            <person name="Cantor M.N."/>
            <person name="Hua S.X."/>
        </authorList>
    </citation>
    <scope>NUCLEOTIDE SEQUENCE [LARGE SCALE GENOMIC DNA]</scope>
    <source>
        <strain evidence="3">IBT 19404</strain>
    </source>
</reference>
<keyword evidence="1" id="KW-0472">Membrane</keyword>
<dbReference type="Proteomes" id="UP000235023">
    <property type="component" value="Unassembled WGS sequence"/>
</dbReference>